<organism evidence="8 9">
    <name type="scientific">Suipraeoptans intestinalis</name>
    <dbReference type="NCBI Taxonomy" id="2606628"/>
    <lineage>
        <taxon>Bacteria</taxon>
        <taxon>Bacillati</taxon>
        <taxon>Bacillota</taxon>
        <taxon>Clostridia</taxon>
        <taxon>Lachnospirales</taxon>
        <taxon>Lachnospiraceae</taxon>
        <taxon>Suipraeoptans</taxon>
    </lineage>
</organism>
<proteinExistence type="inferred from homology"/>
<reference evidence="8 9" key="1">
    <citation type="submission" date="2019-08" db="EMBL/GenBank/DDBJ databases">
        <title>In-depth cultivation of the pig gut microbiome towards novel bacterial diversity and tailored functional studies.</title>
        <authorList>
            <person name="Wylensek D."/>
            <person name="Hitch T.C.A."/>
            <person name="Clavel T."/>
        </authorList>
    </citation>
    <scope>NUCLEOTIDE SEQUENCE [LARGE SCALE GENOMIC DNA]</scope>
    <source>
        <strain evidence="8 9">68-1-5</strain>
    </source>
</reference>
<evidence type="ECO:0000259" key="6">
    <source>
        <dbReference type="Pfam" id="PF00535"/>
    </source>
</evidence>
<dbReference type="InterPro" id="IPR055259">
    <property type="entry name" value="YkvP/CgeB_Glyco_trans-like"/>
</dbReference>
<keyword evidence="3" id="KW-0328">Glycosyltransferase</keyword>
<dbReference type="Proteomes" id="UP000434409">
    <property type="component" value="Unassembled WGS sequence"/>
</dbReference>
<dbReference type="Gene3D" id="3.90.550.10">
    <property type="entry name" value="Spore Coat Polysaccharide Biosynthesis Protein SpsA, Chain A"/>
    <property type="match status" value="1"/>
</dbReference>
<dbReference type="InterPro" id="IPR001296">
    <property type="entry name" value="Glyco_trans_1"/>
</dbReference>
<dbReference type="EMBL" id="VULY01000018">
    <property type="protein sequence ID" value="MSR93100.1"/>
    <property type="molecule type" value="Genomic_DNA"/>
</dbReference>
<feature type="domain" description="Spore protein YkvP/CgeB glycosyl transferase-like" evidence="7">
    <location>
        <begin position="985"/>
        <end position="1124"/>
    </location>
</feature>
<evidence type="ECO:0000313" key="8">
    <source>
        <dbReference type="EMBL" id="MSR93100.1"/>
    </source>
</evidence>
<dbReference type="PANTHER" id="PTHR43179:SF12">
    <property type="entry name" value="GALACTOFURANOSYLTRANSFERASE GLFT2"/>
    <property type="match status" value="1"/>
</dbReference>
<feature type="domain" description="Glycosyl transferase family 1" evidence="5">
    <location>
        <begin position="644"/>
        <end position="780"/>
    </location>
</feature>
<dbReference type="SUPFAM" id="SSF53448">
    <property type="entry name" value="Nucleotide-diphospho-sugar transferases"/>
    <property type="match status" value="1"/>
</dbReference>
<evidence type="ECO:0000313" key="9">
    <source>
        <dbReference type="Proteomes" id="UP000434409"/>
    </source>
</evidence>
<dbReference type="InterPro" id="IPR029044">
    <property type="entry name" value="Nucleotide-diphossugar_trans"/>
</dbReference>
<evidence type="ECO:0000256" key="4">
    <source>
        <dbReference type="ARBA" id="ARBA00022679"/>
    </source>
</evidence>
<keyword evidence="9" id="KW-1185">Reference proteome</keyword>
<dbReference type="InterPro" id="IPR001173">
    <property type="entry name" value="Glyco_trans_2-like"/>
</dbReference>
<dbReference type="Gene3D" id="3.40.50.2000">
    <property type="entry name" value="Glycogen Phosphorylase B"/>
    <property type="match status" value="2"/>
</dbReference>
<dbReference type="GO" id="GO:0016757">
    <property type="term" value="F:glycosyltransferase activity"/>
    <property type="evidence" value="ECO:0007669"/>
    <property type="project" value="UniProtKB-KW"/>
</dbReference>
<gene>
    <name evidence="8" type="ORF">FYJ34_02085</name>
</gene>
<evidence type="ECO:0000256" key="2">
    <source>
        <dbReference type="ARBA" id="ARBA00006739"/>
    </source>
</evidence>
<comment type="similarity">
    <text evidence="2">Belongs to the glycosyltransferase 2 family.</text>
</comment>
<evidence type="ECO:0000256" key="3">
    <source>
        <dbReference type="ARBA" id="ARBA00022676"/>
    </source>
</evidence>
<name>A0A6N7UZ28_9FIRM</name>
<evidence type="ECO:0000259" key="7">
    <source>
        <dbReference type="Pfam" id="PF13524"/>
    </source>
</evidence>
<accession>A0A6N7UZ28</accession>
<sequence length="1138" mass="131540">MLLRIQKKLFHIKAAIDVLEHENDVLTVKGWIFSPQQELKQVGLIVRDGKTEHRIDGHYRLKRTDVYQEFRMDNAKKCGFYAQAFVEDIEAYQVWITYAKGEKQYKVYLGTLKSGSKRREGMPGRVTEIDKTDEAINIADLLDQQQSYQFQFPEKFQSEKVDIIVPVYNGYRFLDKLLKTIPLTGMTYRLILIDDKSPDSRVAEFLAAYAKEKEHVVFLQNEENLGFVQTVNRGLSLCENHVALVNTDVELPNLWLERLMLPILQDEKVASATPYTTCGTICSFPEFGQDNPLFLGRSVEEIDEEFIKIPPKYTEMPTGVGFCMGMSRHALQSVGGFDAESFGKGYGEENDWCQRAIEQGYKNVQVENLFVFHNHGGSFLSEDKKRYLKRNGEILLKKHPYYNKDVSRFCSLDPNREVREFIKLNLLLRHEACGRTILAFDHSLGGGATSYLEGKRRESAEAGNAFVTVRFDFLKEAYKIRYDCQGHKVELRVKTREDLFRIMKYLAVRKIWINELVTYPELYDFLEEIKKFSKQNDVGITMLMHDFFSVCPTINLLDDTGKYCRIPELERCENCLKNTESLQALEYGTMFRWRKEWKAFLKACEEVTVFSEDSRQIVEKAFGRLENIAVRPHQISYIPKVEKQHKISKTLNIGLLGVLTKHKGRTLIRELAEIIERNRLDIRIILIGSSSRKIKSPVYRETGPYTRDSIPRLILENDIDIFLIPSIWPETFSYTTEEIMQMGMPVMSFDIGAPAERIKKYEKGLIIPEISPQAVLKSVKEEPLIREVLEKPDRKQKVLFVVEEVTFSSRYRVDHLREQLIWRGIASDCIGIREISRQDLEGYTSVVVYRSSKYGEIGKLIDRAHRRGLKVYYDMDDYIFDYSAIKDLHFLEGSDYVGFETYSGDIFRTMTLCDGYIVSTNQLKQATEEAFPGKTVVINRNVASMEMVTISLSNRKGGRDGKIRLGYFSGSKTHNEDFESVKQVILSAMEKNENVHLMVGGQIELPEEFKKFGDRIETFAFVSWKKLPDLIGRVDINLMPLEDTFFHACKSENKWMEAALVKVPTIASYNLELGAAIEDGKTGYLCRNLEEWQEKLDLLTEDEKLRDTLAENAHARVLSRYTTKTLEEIVEQLLTKKN</sequence>
<evidence type="ECO:0000256" key="1">
    <source>
        <dbReference type="ARBA" id="ARBA00004776"/>
    </source>
</evidence>
<keyword evidence="4 8" id="KW-0808">Transferase</keyword>
<feature type="domain" description="Glycosyltransferase 2-like" evidence="6">
    <location>
        <begin position="163"/>
        <end position="333"/>
    </location>
</feature>
<dbReference type="RefSeq" id="WP_154475843.1">
    <property type="nucleotide sequence ID" value="NZ_VULY01000018.1"/>
</dbReference>
<protein>
    <submittedName>
        <fullName evidence="8">Glycosyltransferase</fullName>
    </submittedName>
</protein>
<dbReference type="SUPFAM" id="SSF53756">
    <property type="entry name" value="UDP-Glycosyltransferase/glycogen phosphorylase"/>
    <property type="match status" value="2"/>
</dbReference>
<evidence type="ECO:0000259" key="5">
    <source>
        <dbReference type="Pfam" id="PF00534"/>
    </source>
</evidence>
<dbReference type="Pfam" id="PF13524">
    <property type="entry name" value="Glyco_trans_1_2"/>
    <property type="match status" value="1"/>
</dbReference>
<dbReference type="PANTHER" id="PTHR43179">
    <property type="entry name" value="RHAMNOSYLTRANSFERASE WBBL"/>
    <property type="match status" value="1"/>
</dbReference>
<comment type="pathway">
    <text evidence="1">Cell wall biogenesis; cell wall polysaccharide biosynthesis.</text>
</comment>
<dbReference type="AlphaFoldDB" id="A0A6N7UZ28"/>
<dbReference type="Pfam" id="PF00534">
    <property type="entry name" value="Glycos_transf_1"/>
    <property type="match status" value="1"/>
</dbReference>
<dbReference type="Pfam" id="PF00535">
    <property type="entry name" value="Glycos_transf_2"/>
    <property type="match status" value="1"/>
</dbReference>
<comment type="caution">
    <text evidence="8">The sequence shown here is derived from an EMBL/GenBank/DDBJ whole genome shotgun (WGS) entry which is preliminary data.</text>
</comment>